<dbReference type="AlphaFoldDB" id="A0A840PJ70"/>
<reference evidence="3 4" key="1">
    <citation type="submission" date="2020-08" db="EMBL/GenBank/DDBJ databases">
        <title>Genomic Encyclopedia of Type Strains, Phase IV (KMG-IV): sequencing the most valuable type-strain genomes for metagenomic binning, comparative biology and taxonomic classification.</title>
        <authorList>
            <person name="Goeker M."/>
        </authorList>
    </citation>
    <scope>NUCLEOTIDE SEQUENCE [LARGE SCALE GENOMIC DNA]</scope>
    <source>
        <strain evidence="3 4">DSM 45615</strain>
    </source>
</reference>
<dbReference type="InterPro" id="IPR011010">
    <property type="entry name" value="DNA_brk_join_enz"/>
</dbReference>
<keyword evidence="2" id="KW-0233">DNA recombination</keyword>
<evidence type="ECO:0000256" key="1">
    <source>
        <dbReference type="ARBA" id="ARBA00023125"/>
    </source>
</evidence>
<dbReference type="InterPro" id="IPR010998">
    <property type="entry name" value="Integrase_recombinase_N"/>
</dbReference>
<organism evidence="3 4">
    <name type="scientific">Thermocatellispora tengchongensis</name>
    <dbReference type="NCBI Taxonomy" id="1073253"/>
    <lineage>
        <taxon>Bacteria</taxon>
        <taxon>Bacillati</taxon>
        <taxon>Actinomycetota</taxon>
        <taxon>Actinomycetes</taxon>
        <taxon>Streptosporangiales</taxon>
        <taxon>Streptosporangiaceae</taxon>
        <taxon>Thermocatellispora</taxon>
    </lineage>
</organism>
<dbReference type="GO" id="GO:0006310">
    <property type="term" value="P:DNA recombination"/>
    <property type="evidence" value="ECO:0007669"/>
    <property type="project" value="UniProtKB-KW"/>
</dbReference>
<comment type="caution">
    <text evidence="3">The sequence shown here is derived from an EMBL/GenBank/DDBJ whole genome shotgun (WGS) entry which is preliminary data.</text>
</comment>
<dbReference type="RefSeq" id="WP_185054514.1">
    <property type="nucleotide sequence ID" value="NZ_BAABIX010000038.1"/>
</dbReference>
<dbReference type="EMBL" id="JACHGN010000019">
    <property type="protein sequence ID" value="MBB5137610.1"/>
    <property type="molecule type" value="Genomic_DNA"/>
</dbReference>
<dbReference type="InterPro" id="IPR013762">
    <property type="entry name" value="Integrase-like_cat_sf"/>
</dbReference>
<gene>
    <name evidence="3" type="ORF">HNP84_007362</name>
</gene>
<dbReference type="GO" id="GO:0003677">
    <property type="term" value="F:DNA binding"/>
    <property type="evidence" value="ECO:0007669"/>
    <property type="project" value="UniProtKB-KW"/>
</dbReference>
<dbReference type="SUPFAM" id="SSF56349">
    <property type="entry name" value="DNA breaking-rejoining enzymes"/>
    <property type="match status" value="2"/>
</dbReference>
<keyword evidence="1" id="KW-0238">DNA-binding</keyword>
<protein>
    <submittedName>
        <fullName evidence="3">Integrase</fullName>
    </submittedName>
</protein>
<accession>A0A840PJ70</accession>
<dbReference type="GO" id="GO:0015074">
    <property type="term" value="P:DNA integration"/>
    <property type="evidence" value="ECO:0007669"/>
    <property type="project" value="InterPro"/>
</dbReference>
<keyword evidence="4" id="KW-1185">Reference proteome</keyword>
<sequence length="524" mass="59567">MAYAERRGDKIRVRWKQANGKYNGGVTYNEETGEDFTTLEEAKAYGELQEKRIQLGLRRDRERIKFGEWAWTWYTGLELEPSTMATYRSMLQGHLLPEWADTWLDDMKDTDFDPWERGIVRAGYAPRTAQDARRLMGNILGDAIPRYLDRNPAARKRGKGKKGIRRIQAYQRATKVWPSPGEVLVIAERAALLAGDPDLLLAAITKAWTGLRWSELMALSPDQVLADDALLDINRKLYELRGFYIGWPKDGSVRQIDLPAFLVPLLKELAGRARKCTCRGRDEDLPPVDGGEEVTWCPGARYLFLTPERTHYGRGEASAIMRPAADGVYPERKDKRWPRPARPVLADVAVYGPRPARGRPEVVAANAWPGVPVHVPWPYAVADEPFVPPRGRGRPDYAAWPDREQPHLVTWLPIRPGLTWHGLRHGHQTWMDDAGLRKAFKTHRMGHEDSTMSGRYGHITAGMQRAFQEASETWWESAIAERFQLWPTSQIPILDAELARWRDGTASQVVTAIGPRNRARSRSA</sequence>
<dbReference type="Gene3D" id="1.10.443.10">
    <property type="entry name" value="Intergrase catalytic core"/>
    <property type="match status" value="2"/>
</dbReference>
<proteinExistence type="predicted"/>
<dbReference type="Gene3D" id="1.10.150.130">
    <property type="match status" value="1"/>
</dbReference>
<evidence type="ECO:0000256" key="2">
    <source>
        <dbReference type="ARBA" id="ARBA00023172"/>
    </source>
</evidence>
<evidence type="ECO:0000313" key="4">
    <source>
        <dbReference type="Proteomes" id="UP000578449"/>
    </source>
</evidence>
<dbReference type="Proteomes" id="UP000578449">
    <property type="component" value="Unassembled WGS sequence"/>
</dbReference>
<evidence type="ECO:0000313" key="3">
    <source>
        <dbReference type="EMBL" id="MBB5137610.1"/>
    </source>
</evidence>
<name>A0A840PJ70_9ACTN</name>